<comment type="catalytic activity">
    <reaction evidence="1">
        <text>ATP + protein L-histidine = ADP + protein N-phospho-L-histidine.</text>
        <dbReference type="EC" id="2.7.13.3"/>
    </reaction>
</comment>
<dbReference type="GO" id="GO:0005886">
    <property type="term" value="C:plasma membrane"/>
    <property type="evidence" value="ECO:0007669"/>
    <property type="project" value="TreeGrafter"/>
</dbReference>
<dbReference type="SMART" id="SM00387">
    <property type="entry name" value="HATPase_c"/>
    <property type="match status" value="1"/>
</dbReference>
<evidence type="ECO:0000256" key="4">
    <source>
        <dbReference type="ARBA" id="ARBA00022741"/>
    </source>
</evidence>
<protein>
    <recommendedName>
        <fullName evidence="2">histidine kinase</fullName>
        <ecNumber evidence="2">2.7.13.3</ecNumber>
    </recommendedName>
</protein>
<dbReference type="EC" id="2.7.13.3" evidence="2"/>
<dbReference type="GO" id="GO:0000155">
    <property type="term" value="F:phosphorelay sensor kinase activity"/>
    <property type="evidence" value="ECO:0007669"/>
    <property type="project" value="TreeGrafter"/>
</dbReference>
<evidence type="ECO:0000256" key="3">
    <source>
        <dbReference type="ARBA" id="ARBA00022679"/>
    </source>
</evidence>
<keyword evidence="5 9" id="KW-0418">Kinase</keyword>
<dbReference type="SUPFAM" id="SSF55874">
    <property type="entry name" value="ATPase domain of HSP90 chaperone/DNA topoisomerase II/histidine kinase"/>
    <property type="match status" value="1"/>
</dbReference>
<evidence type="ECO:0000313" key="9">
    <source>
        <dbReference type="EMBL" id="VAW96084.1"/>
    </source>
</evidence>
<evidence type="ECO:0000256" key="6">
    <source>
        <dbReference type="ARBA" id="ARBA00022840"/>
    </source>
</evidence>
<dbReference type="InterPro" id="IPR003594">
    <property type="entry name" value="HATPase_dom"/>
</dbReference>
<keyword evidence="3 9" id="KW-0808">Transferase</keyword>
<organism evidence="9">
    <name type="scientific">hydrothermal vent metagenome</name>
    <dbReference type="NCBI Taxonomy" id="652676"/>
    <lineage>
        <taxon>unclassified sequences</taxon>
        <taxon>metagenomes</taxon>
        <taxon>ecological metagenomes</taxon>
    </lineage>
</organism>
<dbReference type="Gene3D" id="3.30.565.10">
    <property type="entry name" value="Histidine kinase-like ATPase, C-terminal domain"/>
    <property type="match status" value="1"/>
</dbReference>
<sequence>MVDDLLLDFGDKKPTEKDSEQTEQLRLIREQIDRCKDALSVISASAGKQRADEGQSLPVDRYLRQLAEQWQVERPGVSFTQQLKGPQPAPSMLADRALNQALTNIFNNAADVSPDSVELQASWDAQSLDIHILDRGPGISEAAVSAAGKTPFSSKKQGLGVGLFLAHAVVERLGGHVSHRRRETGGTCTCINLPLIGVRP</sequence>
<dbReference type="GO" id="GO:0005524">
    <property type="term" value="F:ATP binding"/>
    <property type="evidence" value="ECO:0007669"/>
    <property type="project" value="UniProtKB-KW"/>
</dbReference>
<feature type="compositionally biased region" description="Basic and acidic residues" evidence="7">
    <location>
        <begin position="9"/>
        <end position="20"/>
    </location>
</feature>
<dbReference type="PRINTS" id="PR00344">
    <property type="entry name" value="BCTRLSENSOR"/>
</dbReference>
<dbReference type="EMBL" id="UOFU01000086">
    <property type="protein sequence ID" value="VAW96084.1"/>
    <property type="molecule type" value="Genomic_DNA"/>
</dbReference>
<dbReference type="InterPro" id="IPR005467">
    <property type="entry name" value="His_kinase_dom"/>
</dbReference>
<accession>A0A3B1AQ42</accession>
<evidence type="ECO:0000256" key="5">
    <source>
        <dbReference type="ARBA" id="ARBA00022777"/>
    </source>
</evidence>
<dbReference type="InterPro" id="IPR036890">
    <property type="entry name" value="HATPase_C_sf"/>
</dbReference>
<feature type="region of interest" description="Disordered" evidence="7">
    <location>
        <begin position="1"/>
        <end position="23"/>
    </location>
</feature>
<dbReference type="PROSITE" id="PS50109">
    <property type="entry name" value="HIS_KIN"/>
    <property type="match status" value="1"/>
</dbReference>
<keyword evidence="6" id="KW-0067">ATP-binding</keyword>
<evidence type="ECO:0000256" key="7">
    <source>
        <dbReference type="SAM" id="MobiDB-lite"/>
    </source>
</evidence>
<dbReference type="InterPro" id="IPR004358">
    <property type="entry name" value="Sig_transdc_His_kin-like_C"/>
</dbReference>
<feature type="domain" description="Histidine kinase" evidence="8">
    <location>
        <begin position="98"/>
        <end position="197"/>
    </location>
</feature>
<name>A0A3B1AQ42_9ZZZZ</name>
<dbReference type="InterPro" id="IPR050980">
    <property type="entry name" value="2C_sensor_his_kinase"/>
</dbReference>
<evidence type="ECO:0000256" key="2">
    <source>
        <dbReference type="ARBA" id="ARBA00012438"/>
    </source>
</evidence>
<reference evidence="9" key="1">
    <citation type="submission" date="2018-06" db="EMBL/GenBank/DDBJ databases">
        <authorList>
            <person name="Zhirakovskaya E."/>
        </authorList>
    </citation>
    <scope>NUCLEOTIDE SEQUENCE</scope>
</reference>
<gene>
    <name evidence="9" type="ORF">MNBD_GAMMA20-2224</name>
</gene>
<dbReference type="PANTHER" id="PTHR44936">
    <property type="entry name" value="SENSOR PROTEIN CREC"/>
    <property type="match status" value="1"/>
</dbReference>
<proteinExistence type="predicted"/>
<dbReference type="AlphaFoldDB" id="A0A3B1AQ42"/>
<evidence type="ECO:0000259" key="8">
    <source>
        <dbReference type="PROSITE" id="PS50109"/>
    </source>
</evidence>
<dbReference type="Pfam" id="PF02518">
    <property type="entry name" value="HATPase_c"/>
    <property type="match status" value="1"/>
</dbReference>
<dbReference type="PANTHER" id="PTHR44936:SF10">
    <property type="entry name" value="SENSOR PROTEIN RSTB"/>
    <property type="match status" value="1"/>
</dbReference>
<keyword evidence="4" id="KW-0547">Nucleotide-binding</keyword>
<evidence type="ECO:0000256" key="1">
    <source>
        <dbReference type="ARBA" id="ARBA00000085"/>
    </source>
</evidence>